<gene>
    <name evidence="4" type="ORF">ORV05_22835</name>
</gene>
<dbReference type="RefSeq" id="WP_268754059.1">
    <property type="nucleotide sequence ID" value="NZ_CP113836.1"/>
</dbReference>
<evidence type="ECO:0000259" key="3">
    <source>
        <dbReference type="Pfam" id="PF13845"/>
    </source>
</evidence>
<dbReference type="EMBL" id="CP113836">
    <property type="protein sequence ID" value="WAL63816.1"/>
    <property type="molecule type" value="Genomic_DNA"/>
</dbReference>
<organism evidence="4 5">
    <name type="scientific">Amycolatopsis cynarae</name>
    <dbReference type="NCBI Taxonomy" id="2995223"/>
    <lineage>
        <taxon>Bacteria</taxon>
        <taxon>Bacillati</taxon>
        <taxon>Actinomycetota</taxon>
        <taxon>Actinomycetes</taxon>
        <taxon>Pseudonocardiales</taxon>
        <taxon>Pseudonocardiaceae</taxon>
        <taxon>Amycolatopsis</taxon>
    </lineage>
</organism>
<feature type="transmembrane region" description="Helical" evidence="2">
    <location>
        <begin position="109"/>
        <end position="130"/>
    </location>
</feature>
<feature type="domain" description="Septum formation-related" evidence="3">
    <location>
        <begin position="158"/>
        <end position="251"/>
    </location>
</feature>
<keyword evidence="2" id="KW-1133">Transmembrane helix</keyword>
<keyword evidence="5" id="KW-1185">Reference proteome</keyword>
<reference evidence="4" key="1">
    <citation type="submission" date="2022-11" db="EMBL/GenBank/DDBJ databases">
        <authorList>
            <person name="Mo P."/>
        </authorList>
    </citation>
    <scope>NUCLEOTIDE SEQUENCE</scope>
    <source>
        <strain evidence="4">HUAS 11-8</strain>
    </source>
</reference>
<accession>A0ABY7AV56</accession>
<name>A0ABY7AV56_9PSEU</name>
<dbReference type="InterPro" id="IPR026004">
    <property type="entry name" value="Septum_form"/>
</dbReference>
<protein>
    <submittedName>
        <fullName evidence="4">Septum formation family protein</fullName>
    </submittedName>
</protein>
<sequence length="276" mass="27812">MVQPGGPGTPQGWNGTGSPAPGPFPTPQPPTQAITPMQSFGHPYGYPPAYPQQHETSGFAIASLVLGLGCGLLGLGGGAFGLIGGALLSIVFGMVALSRTGQGKRPGRGLAIGGLVAAGAWIGAVVLTVASSGSHPDARSSAVPGCATPQAGYVNICTMKVGECLDYPGSTPVLAKLTACGEAHDTQVVGAFEEPAGPYPGEGRFTTDATTQCRSITSKNVDSSLVAPTDKIGMFYADRETWGLGVHTVFCFIQRGAPSTGSVLRPDADLSVPTGG</sequence>
<feature type="compositionally biased region" description="Pro residues" evidence="1">
    <location>
        <begin position="20"/>
        <end position="30"/>
    </location>
</feature>
<feature type="region of interest" description="Disordered" evidence="1">
    <location>
        <begin position="1"/>
        <end position="38"/>
    </location>
</feature>
<feature type="transmembrane region" description="Helical" evidence="2">
    <location>
        <begin position="64"/>
        <end position="97"/>
    </location>
</feature>
<keyword evidence="2" id="KW-0472">Membrane</keyword>
<dbReference type="Proteomes" id="UP001163203">
    <property type="component" value="Chromosome"/>
</dbReference>
<evidence type="ECO:0000313" key="5">
    <source>
        <dbReference type="Proteomes" id="UP001163203"/>
    </source>
</evidence>
<evidence type="ECO:0000313" key="4">
    <source>
        <dbReference type="EMBL" id="WAL63816.1"/>
    </source>
</evidence>
<keyword evidence="2" id="KW-0812">Transmembrane</keyword>
<proteinExistence type="predicted"/>
<dbReference type="Pfam" id="PF13845">
    <property type="entry name" value="Septum_form"/>
    <property type="match status" value="1"/>
</dbReference>
<evidence type="ECO:0000256" key="2">
    <source>
        <dbReference type="SAM" id="Phobius"/>
    </source>
</evidence>
<evidence type="ECO:0000256" key="1">
    <source>
        <dbReference type="SAM" id="MobiDB-lite"/>
    </source>
</evidence>